<dbReference type="Gene3D" id="3.30.1490.70">
    <property type="match status" value="1"/>
</dbReference>
<organism evidence="2">
    <name type="scientific">Arcella intermedia</name>
    <dbReference type="NCBI Taxonomy" id="1963864"/>
    <lineage>
        <taxon>Eukaryota</taxon>
        <taxon>Amoebozoa</taxon>
        <taxon>Tubulinea</taxon>
        <taxon>Elardia</taxon>
        <taxon>Arcellinida</taxon>
        <taxon>Sphaerothecina</taxon>
        <taxon>Arcellidae</taxon>
        <taxon>Arcella</taxon>
    </lineage>
</organism>
<accession>A0A6B2LME3</accession>
<dbReference type="SUPFAM" id="SSF56091">
    <property type="entry name" value="DNA ligase/mRNA capping enzyme, catalytic domain"/>
    <property type="match status" value="1"/>
</dbReference>
<evidence type="ECO:0000259" key="1">
    <source>
        <dbReference type="Pfam" id="PF01068"/>
    </source>
</evidence>
<reference evidence="2" key="1">
    <citation type="journal article" date="2020" name="J. Eukaryot. Microbiol.">
        <title>De novo Sequencing, Assembly and Annotation of the Transcriptome for the Free-Living Testate Amoeba Arcella intermedia.</title>
        <authorList>
            <person name="Ribeiro G.M."/>
            <person name="Porfirio-Sousa A.L."/>
            <person name="Maurer-Alcala X.X."/>
            <person name="Katz L.A."/>
            <person name="Lahr D.J.G."/>
        </authorList>
    </citation>
    <scope>NUCLEOTIDE SEQUENCE</scope>
</reference>
<feature type="domain" description="ATP-dependent DNA ligase family profile" evidence="1">
    <location>
        <begin position="6"/>
        <end position="74"/>
    </location>
</feature>
<dbReference type="AlphaFoldDB" id="A0A6B2LME3"/>
<dbReference type="GO" id="GO:0006281">
    <property type="term" value="P:DNA repair"/>
    <property type="evidence" value="ECO:0007669"/>
    <property type="project" value="InterPro"/>
</dbReference>
<dbReference type="InterPro" id="IPR012310">
    <property type="entry name" value="DNA_ligase_ATP-dep_cent"/>
</dbReference>
<evidence type="ECO:0000313" key="2">
    <source>
        <dbReference type="EMBL" id="NDV38236.1"/>
    </source>
</evidence>
<dbReference type="GO" id="GO:0006310">
    <property type="term" value="P:DNA recombination"/>
    <property type="evidence" value="ECO:0007669"/>
    <property type="project" value="InterPro"/>
</dbReference>
<dbReference type="Pfam" id="PF01068">
    <property type="entry name" value="DNA_ligase_A_M"/>
    <property type="match status" value="1"/>
</dbReference>
<protein>
    <recommendedName>
        <fullName evidence="1">ATP-dependent DNA ligase family profile domain-containing protein</fullName>
    </recommendedName>
</protein>
<sequence length="157" mass="17807">MHPGDYKERHAFTRDLISGCGGNMSIIPIVQCLGMEHLQAFLREVEKKKGEGAMIYHPSSKYTSGRTTNLLKVKAYREEDVKFLGCNPNSYSFLCEQKNGVLSIVKCSGWDYLFPPLPGTVLTVKHNGLFETSQKMKYPFLLRVRSDLDWNATKQSP</sequence>
<dbReference type="SUPFAM" id="SSF50249">
    <property type="entry name" value="Nucleic acid-binding proteins"/>
    <property type="match status" value="1"/>
</dbReference>
<name>A0A6B2LME3_9EUKA</name>
<dbReference type="EMBL" id="GIBP01009267">
    <property type="protein sequence ID" value="NDV38236.1"/>
    <property type="molecule type" value="Transcribed_RNA"/>
</dbReference>
<dbReference type="GO" id="GO:0003910">
    <property type="term" value="F:DNA ligase (ATP) activity"/>
    <property type="evidence" value="ECO:0007669"/>
    <property type="project" value="InterPro"/>
</dbReference>
<dbReference type="InterPro" id="IPR012340">
    <property type="entry name" value="NA-bd_OB-fold"/>
</dbReference>
<dbReference type="GO" id="GO:0005524">
    <property type="term" value="F:ATP binding"/>
    <property type="evidence" value="ECO:0007669"/>
    <property type="project" value="InterPro"/>
</dbReference>
<proteinExistence type="predicted"/>